<keyword evidence="4 8" id="KW-0694">RNA-binding</keyword>
<dbReference type="PATRIC" id="fig|1121328.3.peg.1689"/>
<keyword evidence="8" id="KW-0963">Cytoplasm</keyword>
<evidence type="ECO:0000313" key="11">
    <source>
        <dbReference type="EMBL" id="KXZ40603.1"/>
    </source>
</evidence>
<evidence type="ECO:0000313" key="12">
    <source>
        <dbReference type="EMBL" id="SHK69223.1"/>
    </source>
</evidence>
<dbReference type="InterPro" id="IPR036416">
    <property type="entry name" value="Pept_tRNA_hydro_sf"/>
</dbReference>
<feature type="site" description="Stabilizes the basic form of H active site to accept a proton" evidence="8">
    <location>
        <position position="91"/>
    </location>
</feature>
<dbReference type="RefSeq" id="WP_066071733.1">
    <property type="nucleotide sequence ID" value="NZ_FRBG01000004.1"/>
</dbReference>
<feature type="binding site" evidence="8">
    <location>
        <position position="112"/>
    </location>
    <ligand>
        <name>tRNA</name>
        <dbReference type="ChEBI" id="CHEBI:17843"/>
    </ligand>
</feature>
<evidence type="ECO:0000256" key="1">
    <source>
        <dbReference type="ARBA" id="ARBA00013260"/>
    </source>
</evidence>
<dbReference type="InterPro" id="IPR018171">
    <property type="entry name" value="Pept_tRNA_hydro_CS"/>
</dbReference>
<dbReference type="STRING" id="1121328.JWYL7_1678"/>
<dbReference type="PROSITE" id="PS01196">
    <property type="entry name" value="PEPT_TRNA_HYDROL_2"/>
    <property type="match status" value="1"/>
</dbReference>
<dbReference type="PROSITE" id="PS01195">
    <property type="entry name" value="PEPT_TRNA_HYDROL_1"/>
    <property type="match status" value="1"/>
</dbReference>
<feature type="binding site" evidence="8">
    <location>
        <position position="64"/>
    </location>
    <ligand>
        <name>tRNA</name>
        <dbReference type="ChEBI" id="CHEBI:17843"/>
    </ligand>
</feature>
<dbReference type="Pfam" id="PF01195">
    <property type="entry name" value="Pept_tRNA_hydro"/>
    <property type="match status" value="1"/>
</dbReference>
<feature type="binding site" evidence="8">
    <location>
        <position position="66"/>
    </location>
    <ligand>
        <name>tRNA</name>
        <dbReference type="ChEBI" id="CHEBI:17843"/>
    </ligand>
</feature>
<accession>A0A150FSK9</accession>
<evidence type="ECO:0000256" key="10">
    <source>
        <dbReference type="RuleBase" id="RU004320"/>
    </source>
</evidence>
<dbReference type="Gene3D" id="3.40.50.1470">
    <property type="entry name" value="Peptidyl-tRNA hydrolase"/>
    <property type="match status" value="1"/>
</dbReference>
<evidence type="ECO:0000256" key="8">
    <source>
        <dbReference type="HAMAP-Rule" id="MF_00083"/>
    </source>
</evidence>
<evidence type="ECO:0000256" key="4">
    <source>
        <dbReference type="ARBA" id="ARBA00022884"/>
    </source>
</evidence>
<feature type="active site" description="Proton acceptor" evidence="8">
    <location>
        <position position="19"/>
    </location>
</feature>
<comment type="subunit">
    <text evidence="8">Monomer.</text>
</comment>
<comment type="function">
    <text evidence="8">Catalyzes the release of premature peptidyl moieties from peptidyl-tRNA molecules trapped in stalled 50S ribosomal subunits, and thus maintains levels of free tRNAs and 50S ribosomes.</text>
</comment>
<reference evidence="12 14" key="2">
    <citation type="submission" date="2016-11" db="EMBL/GenBank/DDBJ databases">
        <authorList>
            <person name="Varghese N."/>
            <person name="Submissions S."/>
        </authorList>
    </citation>
    <scope>NUCLEOTIDE SEQUENCE [LARGE SCALE GENOMIC DNA]</scope>
    <source>
        <strain evidence="12 14">DSM 7308</strain>
    </source>
</reference>
<evidence type="ECO:0000313" key="13">
    <source>
        <dbReference type="Proteomes" id="UP000092605"/>
    </source>
</evidence>
<keyword evidence="3 8" id="KW-0378">Hydrolase</keyword>
<dbReference type="EMBL" id="LSFY01000001">
    <property type="protein sequence ID" value="KXZ40603.1"/>
    <property type="molecule type" value="Genomic_DNA"/>
</dbReference>
<keyword evidence="2 8" id="KW-0820">tRNA-binding</keyword>
<evidence type="ECO:0000256" key="7">
    <source>
        <dbReference type="ARBA" id="ARBA00050038"/>
    </source>
</evidence>
<dbReference type="SUPFAM" id="SSF53178">
    <property type="entry name" value="Peptidyl-tRNA hydrolase-like"/>
    <property type="match status" value="1"/>
</dbReference>
<comment type="similarity">
    <text evidence="5 8 10">Belongs to the PTH family.</text>
</comment>
<dbReference type="GO" id="GO:0072344">
    <property type="term" value="P:rescue of stalled ribosome"/>
    <property type="evidence" value="ECO:0007669"/>
    <property type="project" value="UniProtKB-UniRule"/>
</dbReference>
<comment type="subcellular location">
    <subcellularLocation>
        <location evidence="8">Cytoplasm</location>
    </subcellularLocation>
</comment>
<dbReference type="EMBL" id="FRBG01000004">
    <property type="protein sequence ID" value="SHK69223.1"/>
    <property type="molecule type" value="Genomic_DNA"/>
</dbReference>
<evidence type="ECO:0000256" key="6">
    <source>
        <dbReference type="ARBA" id="ARBA00048707"/>
    </source>
</evidence>
<dbReference type="CDD" id="cd00462">
    <property type="entry name" value="PTH"/>
    <property type="match status" value="1"/>
</dbReference>
<comment type="caution">
    <text evidence="11">The sequence shown here is derived from an EMBL/GenBank/DDBJ whole genome shotgun (WGS) entry which is preliminary data.</text>
</comment>
<dbReference type="HAMAP" id="MF_00083">
    <property type="entry name" value="Pept_tRNA_hydro_bact"/>
    <property type="match status" value="1"/>
</dbReference>
<dbReference type="NCBIfam" id="TIGR00447">
    <property type="entry name" value="pth"/>
    <property type="match status" value="1"/>
</dbReference>
<feature type="site" description="Discriminates between blocked and unblocked aminoacyl-tRNA" evidence="8">
    <location>
        <position position="9"/>
    </location>
</feature>
<evidence type="ECO:0000256" key="5">
    <source>
        <dbReference type="ARBA" id="ARBA00038063"/>
    </source>
</evidence>
<name>A0A150FSK9_CLOPD</name>
<dbReference type="EC" id="3.1.1.29" evidence="1 8"/>
<comment type="function">
    <text evidence="8">Hydrolyzes ribosome-free peptidyl-tRNAs (with 1 or more amino acids incorporated), which drop off the ribosome during protein synthesis, or as a result of ribosome stalling.</text>
</comment>
<feature type="binding site" evidence="8">
    <location>
        <position position="14"/>
    </location>
    <ligand>
        <name>tRNA</name>
        <dbReference type="ChEBI" id="CHEBI:17843"/>
    </ligand>
</feature>
<evidence type="ECO:0000256" key="9">
    <source>
        <dbReference type="RuleBase" id="RU000673"/>
    </source>
</evidence>
<dbReference type="AlphaFoldDB" id="A0A150FSK9"/>
<gene>
    <name evidence="8" type="primary">pth</name>
    <name evidence="11" type="ORF">JWYL7_1678</name>
    <name evidence="12" type="ORF">SAMN05661008_00699</name>
</gene>
<evidence type="ECO:0000256" key="2">
    <source>
        <dbReference type="ARBA" id="ARBA00022555"/>
    </source>
</evidence>
<dbReference type="Proteomes" id="UP000323392">
    <property type="component" value="Unassembled WGS sequence"/>
</dbReference>
<dbReference type="OrthoDB" id="9800507at2"/>
<organism evidence="11 13">
    <name type="scientific">Alkalithermobacter thermoalcaliphilus JW-YL-7 = DSM 7308</name>
    <dbReference type="NCBI Taxonomy" id="1121328"/>
    <lineage>
        <taxon>Bacteria</taxon>
        <taxon>Bacillati</taxon>
        <taxon>Bacillota</taxon>
        <taxon>Clostridia</taxon>
        <taxon>Peptostreptococcales</taxon>
        <taxon>Tepidibacteraceae</taxon>
        <taxon>Alkalithermobacter</taxon>
    </lineage>
</organism>
<evidence type="ECO:0000256" key="3">
    <source>
        <dbReference type="ARBA" id="ARBA00022801"/>
    </source>
</evidence>
<dbReference type="GO" id="GO:0004045">
    <property type="term" value="F:peptidyl-tRNA hydrolase activity"/>
    <property type="evidence" value="ECO:0007669"/>
    <property type="project" value="UniProtKB-UniRule"/>
</dbReference>
<comment type="catalytic activity">
    <reaction evidence="6 8 9">
        <text>an N-acyl-L-alpha-aminoacyl-tRNA + H2O = an N-acyl-L-amino acid + a tRNA + H(+)</text>
        <dbReference type="Rhea" id="RHEA:54448"/>
        <dbReference type="Rhea" id="RHEA-COMP:10123"/>
        <dbReference type="Rhea" id="RHEA-COMP:13883"/>
        <dbReference type="ChEBI" id="CHEBI:15377"/>
        <dbReference type="ChEBI" id="CHEBI:15378"/>
        <dbReference type="ChEBI" id="CHEBI:59874"/>
        <dbReference type="ChEBI" id="CHEBI:78442"/>
        <dbReference type="ChEBI" id="CHEBI:138191"/>
        <dbReference type="EC" id="3.1.1.29"/>
    </reaction>
</comment>
<proteinExistence type="inferred from homology"/>
<protein>
    <recommendedName>
        <fullName evidence="7 8">Peptidyl-tRNA hydrolase</fullName>
        <shortName evidence="8">Pth</shortName>
        <ecNumber evidence="1 8">3.1.1.29</ecNumber>
    </recommendedName>
</protein>
<dbReference type="FunFam" id="3.40.50.1470:FF:000001">
    <property type="entry name" value="Peptidyl-tRNA hydrolase"/>
    <property type="match status" value="1"/>
</dbReference>
<dbReference type="GO" id="GO:0005737">
    <property type="term" value="C:cytoplasm"/>
    <property type="evidence" value="ECO:0007669"/>
    <property type="project" value="UniProtKB-SubCell"/>
</dbReference>
<dbReference type="PANTHER" id="PTHR17224">
    <property type="entry name" value="PEPTIDYL-TRNA HYDROLASE"/>
    <property type="match status" value="1"/>
</dbReference>
<sequence>MFVVVGLGNPGKEYEDTRHNVGFKVIDILAENNNIDIKKIKHKAMIGEGKIGDKKVLLVKPLTYMNLSGESVLDIYKYYKIDKDKIIIIYDDIDLDVGKIRIRKKGGPGTHNGMRSIIKCLNFEDFPRIRIGVGKPLKGQDLAYFVLSKFYKDEIPSLNEALNKSALAIETIIKENIDIAMNKFNG</sequence>
<dbReference type="GO" id="GO:0006515">
    <property type="term" value="P:protein quality control for misfolded or incompletely synthesized proteins"/>
    <property type="evidence" value="ECO:0007669"/>
    <property type="project" value="UniProtKB-UniRule"/>
</dbReference>
<dbReference type="InterPro" id="IPR001328">
    <property type="entry name" value="Pept_tRNA_hydro"/>
</dbReference>
<keyword evidence="14" id="KW-1185">Reference proteome</keyword>
<dbReference type="GO" id="GO:0000049">
    <property type="term" value="F:tRNA binding"/>
    <property type="evidence" value="ECO:0007669"/>
    <property type="project" value="UniProtKB-UniRule"/>
</dbReference>
<evidence type="ECO:0000313" key="14">
    <source>
        <dbReference type="Proteomes" id="UP000323392"/>
    </source>
</evidence>
<dbReference type="PANTHER" id="PTHR17224:SF1">
    <property type="entry name" value="PEPTIDYL-TRNA HYDROLASE"/>
    <property type="match status" value="1"/>
</dbReference>
<reference evidence="11 13" key="1">
    <citation type="submission" date="2016-02" db="EMBL/GenBank/DDBJ databases">
        <title>Draft genome sequence for Clostridium paradoxum JW-YL-7.</title>
        <authorList>
            <person name="Utturkar S.M."/>
            <person name="Lancaster A."/>
            <person name="Poole F.L."/>
            <person name="Adams M.W."/>
            <person name="Brown S.D."/>
        </authorList>
    </citation>
    <scope>NUCLEOTIDE SEQUENCE [LARGE SCALE GENOMIC DNA]</scope>
    <source>
        <strain evidence="11 13">JW-YL-7</strain>
    </source>
</reference>
<dbReference type="Proteomes" id="UP000092605">
    <property type="component" value="Unassembled WGS sequence"/>
</dbReference>